<proteinExistence type="predicted"/>
<sequence>MFKHFIIKNFPGIKKPMSWQRADKNSEKSVMQAPLLDENEEIYFRCMDCKARYEFVIQTLLDLNLSDANSQGYDRDSYLLLIQDSFTRFKAWASNISTFQDVVLRKKLESSLNDGTEIKQMVMRTLGDIQTSLYEAWLIITKKEVNESWPAQEFSDSDDEGTTIKFEKTSELQELSKTMGNANTILFKVSNLVQVIWDTDDYLKAASLYHSEFDPNVDVCLVREQYGSASGVDDWLITRLGKALTRRRQYLKFIENCPKELLRDCDSIAVTEEKSVTAALTKNKISIDKSTMEQEDESESGDSQGSQGSDKATSVRENADRLNVPSHPLTEFENVPIQFGVPFQCPYCRTQQVPKDRAAWNIDGWFTHELCTHRREWVCEMCQHPPFSSSSAYEDHLRSEHQITDEGSQIRAFVLQGNEPVNDVSSTACPLCDNWEKSIGEATKDKYMRLMAFKEHLGKHMEQLALLSLPINEGKI</sequence>
<dbReference type="EMBL" id="PQXH01000047">
    <property type="protein sequence ID" value="TGO14890.1"/>
    <property type="molecule type" value="Genomic_DNA"/>
</dbReference>
<name>A0A4Z1ETX8_9HELO</name>
<accession>A0A4Z1ETX8</accession>
<dbReference type="PANTHER" id="PTHR35391">
    <property type="entry name" value="C2H2-TYPE DOMAIN-CONTAINING PROTEIN-RELATED"/>
    <property type="match status" value="1"/>
</dbReference>
<gene>
    <name evidence="2" type="ORF">BTUL_0047g00520</name>
</gene>
<feature type="compositionally biased region" description="Low complexity" evidence="1">
    <location>
        <begin position="301"/>
        <end position="310"/>
    </location>
</feature>
<evidence type="ECO:0000256" key="1">
    <source>
        <dbReference type="SAM" id="MobiDB-lite"/>
    </source>
</evidence>
<evidence type="ECO:0000313" key="3">
    <source>
        <dbReference type="Proteomes" id="UP000297777"/>
    </source>
</evidence>
<dbReference type="OrthoDB" id="6133115at2759"/>
<feature type="region of interest" description="Disordered" evidence="1">
    <location>
        <begin position="287"/>
        <end position="317"/>
    </location>
</feature>
<dbReference type="PANTHER" id="PTHR35391:SF7">
    <property type="entry name" value="C2H2-TYPE DOMAIN-CONTAINING PROTEIN"/>
    <property type="match status" value="1"/>
</dbReference>
<dbReference type="AlphaFoldDB" id="A0A4Z1ETX8"/>
<dbReference type="Proteomes" id="UP000297777">
    <property type="component" value="Unassembled WGS sequence"/>
</dbReference>
<organism evidence="2 3">
    <name type="scientific">Botrytis tulipae</name>
    <dbReference type="NCBI Taxonomy" id="87230"/>
    <lineage>
        <taxon>Eukaryota</taxon>
        <taxon>Fungi</taxon>
        <taxon>Dikarya</taxon>
        <taxon>Ascomycota</taxon>
        <taxon>Pezizomycotina</taxon>
        <taxon>Leotiomycetes</taxon>
        <taxon>Helotiales</taxon>
        <taxon>Sclerotiniaceae</taxon>
        <taxon>Botrytis</taxon>
    </lineage>
</organism>
<comment type="caution">
    <text evidence="2">The sequence shown here is derived from an EMBL/GenBank/DDBJ whole genome shotgun (WGS) entry which is preliminary data.</text>
</comment>
<evidence type="ECO:0008006" key="4">
    <source>
        <dbReference type="Google" id="ProtNLM"/>
    </source>
</evidence>
<reference evidence="2 3" key="1">
    <citation type="submission" date="2017-12" db="EMBL/GenBank/DDBJ databases">
        <title>Comparative genomics of Botrytis spp.</title>
        <authorList>
            <person name="Valero-Jimenez C.A."/>
            <person name="Tapia P."/>
            <person name="Veloso J."/>
            <person name="Silva-Moreno E."/>
            <person name="Staats M."/>
            <person name="Valdes J.H."/>
            <person name="Van Kan J.A.L."/>
        </authorList>
    </citation>
    <scope>NUCLEOTIDE SEQUENCE [LARGE SCALE GENOMIC DNA]</scope>
    <source>
        <strain evidence="2 3">Bt9001</strain>
    </source>
</reference>
<evidence type="ECO:0000313" key="2">
    <source>
        <dbReference type="EMBL" id="TGO14890.1"/>
    </source>
</evidence>
<protein>
    <recommendedName>
        <fullName evidence="4">C2H2-type domain-containing protein</fullName>
    </recommendedName>
</protein>
<keyword evidence="3" id="KW-1185">Reference proteome</keyword>